<reference evidence="2 3" key="1">
    <citation type="submission" date="2024-01" db="EMBL/GenBank/DDBJ databases">
        <title>Maribacter spp. originated from different algae showed divergent polysaccharides utilization ability.</title>
        <authorList>
            <person name="Wang H."/>
            <person name="Wu Y."/>
        </authorList>
    </citation>
    <scope>NUCLEOTIDE SEQUENCE [LARGE SCALE GENOMIC DNA]</scope>
    <source>
        <strain evidence="2 3">PR1</strain>
    </source>
</reference>
<keyword evidence="3" id="KW-1185">Reference proteome</keyword>
<protein>
    <submittedName>
        <fullName evidence="2">Uncharacterized protein</fullName>
    </submittedName>
</protein>
<name>A0ABU7J0B7_9FLAO</name>
<feature type="chain" id="PRO_5046394608" evidence="1">
    <location>
        <begin position="20"/>
        <end position="85"/>
    </location>
</feature>
<organism evidence="2 3">
    <name type="scientific">Maribacter cobaltidurans</name>
    <dbReference type="NCBI Taxonomy" id="1178778"/>
    <lineage>
        <taxon>Bacteria</taxon>
        <taxon>Pseudomonadati</taxon>
        <taxon>Bacteroidota</taxon>
        <taxon>Flavobacteriia</taxon>
        <taxon>Flavobacteriales</taxon>
        <taxon>Flavobacteriaceae</taxon>
        <taxon>Maribacter</taxon>
    </lineage>
</organism>
<accession>A0ABU7J0B7</accession>
<evidence type="ECO:0000256" key="1">
    <source>
        <dbReference type="SAM" id="SignalP"/>
    </source>
</evidence>
<dbReference type="EMBL" id="JAZDDG010000016">
    <property type="protein sequence ID" value="MEE1978539.1"/>
    <property type="molecule type" value="Genomic_DNA"/>
</dbReference>
<proteinExistence type="predicted"/>
<sequence length="85" mass="9575">MKAILTFALVLFFGGISMAQQSNNNQKVDTFQAEAVLILENTETSSSKQANVSNQKSIARLYRYKNTRVKKALFFTTKKDKPKLA</sequence>
<dbReference type="Proteomes" id="UP001356308">
    <property type="component" value="Unassembled WGS sequence"/>
</dbReference>
<evidence type="ECO:0000313" key="2">
    <source>
        <dbReference type="EMBL" id="MEE1978539.1"/>
    </source>
</evidence>
<gene>
    <name evidence="2" type="ORF">V1I91_20855</name>
</gene>
<feature type="signal peptide" evidence="1">
    <location>
        <begin position="1"/>
        <end position="19"/>
    </location>
</feature>
<evidence type="ECO:0000313" key="3">
    <source>
        <dbReference type="Proteomes" id="UP001356308"/>
    </source>
</evidence>
<keyword evidence="1" id="KW-0732">Signal</keyword>
<comment type="caution">
    <text evidence="2">The sequence shown here is derived from an EMBL/GenBank/DDBJ whole genome shotgun (WGS) entry which is preliminary data.</text>
</comment>
<dbReference type="RefSeq" id="WP_272653185.1">
    <property type="nucleotide sequence ID" value="NZ_JAZDDG010000016.1"/>
</dbReference>